<gene>
    <name evidence="2" type="ORF">Bca52824_087906</name>
</gene>
<accession>A0A8X7PCG0</accession>
<feature type="compositionally biased region" description="Basic and acidic residues" evidence="1">
    <location>
        <begin position="42"/>
        <end position="54"/>
    </location>
</feature>
<keyword evidence="3" id="KW-1185">Reference proteome</keyword>
<evidence type="ECO:0000313" key="2">
    <source>
        <dbReference type="EMBL" id="KAG2248278.1"/>
    </source>
</evidence>
<dbReference type="OrthoDB" id="19653at2759"/>
<dbReference type="Proteomes" id="UP000886595">
    <property type="component" value="Unassembled WGS sequence"/>
</dbReference>
<evidence type="ECO:0000313" key="3">
    <source>
        <dbReference type="Proteomes" id="UP000886595"/>
    </source>
</evidence>
<protein>
    <submittedName>
        <fullName evidence="2">Uncharacterized protein</fullName>
    </submittedName>
</protein>
<comment type="caution">
    <text evidence="2">The sequence shown here is derived from an EMBL/GenBank/DDBJ whole genome shotgun (WGS) entry which is preliminary data.</text>
</comment>
<name>A0A8X7PCG0_BRACI</name>
<dbReference type="AlphaFoldDB" id="A0A8X7PCG0"/>
<sequence length="81" mass="8727">MDKTALIELSYWKSIASYAGLDVVTGEVSSRSVNIGSKDETFSELDPKCNRGDDVGGVGDGGSNGGNMVMWVSPSRILWRR</sequence>
<dbReference type="EMBL" id="JAAMPC010000017">
    <property type="protein sequence ID" value="KAG2248278.1"/>
    <property type="molecule type" value="Genomic_DNA"/>
</dbReference>
<organism evidence="2 3">
    <name type="scientific">Brassica carinata</name>
    <name type="common">Ethiopian mustard</name>
    <name type="synonym">Abyssinian cabbage</name>
    <dbReference type="NCBI Taxonomy" id="52824"/>
    <lineage>
        <taxon>Eukaryota</taxon>
        <taxon>Viridiplantae</taxon>
        <taxon>Streptophyta</taxon>
        <taxon>Embryophyta</taxon>
        <taxon>Tracheophyta</taxon>
        <taxon>Spermatophyta</taxon>
        <taxon>Magnoliopsida</taxon>
        <taxon>eudicotyledons</taxon>
        <taxon>Gunneridae</taxon>
        <taxon>Pentapetalae</taxon>
        <taxon>rosids</taxon>
        <taxon>malvids</taxon>
        <taxon>Brassicales</taxon>
        <taxon>Brassicaceae</taxon>
        <taxon>Brassiceae</taxon>
        <taxon>Brassica</taxon>
    </lineage>
</organism>
<proteinExistence type="predicted"/>
<reference evidence="2 3" key="1">
    <citation type="submission" date="2020-02" db="EMBL/GenBank/DDBJ databases">
        <authorList>
            <person name="Ma Q."/>
            <person name="Huang Y."/>
            <person name="Song X."/>
            <person name="Pei D."/>
        </authorList>
    </citation>
    <scope>NUCLEOTIDE SEQUENCE [LARGE SCALE GENOMIC DNA]</scope>
    <source>
        <strain evidence="2">Sxm20200214</strain>
        <tissue evidence="2">Leaf</tissue>
    </source>
</reference>
<feature type="region of interest" description="Disordered" evidence="1">
    <location>
        <begin position="42"/>
        <end position="62"/>
    </location>
</feature>
<evidence type="ECO:0000256" key="1">
    <source>
        <dbReference type="SAM" id="MobiDB-lite"/>
    </source>
</evidence>